<dbReference type="PRINTS" id="PR01439">
    <property type="entry name" value="CELLSNTHASEA"/>
</dbReference>
<evidence type="ECO:0000256" key="1">
    <source>
        <dbReference type="ARBA" id="ARBA00004429"/>
    </source>
</evidence>
<dbReference type="InterPro" id="IPR029044">
    <property type="entry name" value="Nucleotide-diphossugar_trans"/>
</dbReference>
<dbReference type="GO" id="GO:0016759">
    <property type="term" value="F:cellulose synthase activity"/>
    <property type="evidence" value="ECO:0007669"/>
    <property type="project" value="InterPro"/>
</dbReference>
<evidence type="ECO:0000259" key="14">
    <source>
        <dbReference type="Pfam" id="PF13632"/>
    </source>
</evidence>
<dbReference type="GO" id="GO:0035438">
    <property type="term" value="F:cyclic-di-GMP binding"/>
    <property type="evidence" value="ECO:0007669"/>
    <property type="project" value="InterPro"/>
</dbReference>
<proteinExistence type="predicted"/>
<gene>
    <name evidence="15" type="ORF">HTY61_10705</name>
</gene>
<accession>A0A6N1VI34</accession>
<dbReference type="GO" id="GO:0005886">
    <property type="term" value="C:plasma membrane"/>
    <property type="evidence" value="ECO:0007669"/>
    <property type="project" value="UniProtKB-SubCell"/>
</dbReference>
<dbReference type="KEGG" id="orm:HTY61_10705"/>
<reference evidence="15 16" key="1">
    <citation type="submission" date="2020-06" db="EMBL/GenBank/DDBJ databases">
        <title>Oricola thermophila sp. nov. isolated from a tidal sediments.</title>
        <authorList>
            <person name="Kwon K.K."/>
            <person name="Yang S.-H."/>
            <person name="Park M.-J."/>
        </authorList>
    </citation>
    <scope>NUCLEOTIDE SEQUENCE [LARGE SCALE GENOMIC DNA]</scope>
    <source>
        <strain evidence="15 16">MEBiC13590</strain>
    </source>
</reference>
<dbReference type="PANTHER" id="PTHR43867">
    <property type="entry name" value="CELLULOSE SYNTHASE CATALYTIC SUBUNIT A [UDP-FORMING]"/>
    <property type="match status" value="1"/>
</dbReference>
<feature type="domain" description="PilZ" evidence="13">
    <location>
        <begin position="536"/>
        <end position="623"/>
    </location>
</feature>
<evidence type="ECO:0000256" key="4">
    <source>
        <dbReference type="ARBA" id="ARBA00022519"/>
    </source>
</evidence>
<dbReference type="InterPro" id="IPR009875">
    <property type="entry name" value="PilZ_domain"/>
</dbReference>
<evidence type="ECO:0000313" key="15">
    <source>
        <dbReference type="EMBL" id="QKV20626.1"/>
    </source>
</evidence>
<evidence type="ECO:0000256" key="5">
    <source>
        <dbReference type="ARBA" id="ARBA00022676"/>
    </source>
</evidence>
<evidence type="ECO:0000256" key="10">
    <source>
        <dbReference type="ARBA" id="ARBA00023136"/>
    </source>
</evidence>
<keyword evidence="4" id="KW-0997">Cell inner membrane</keyword>
<keyword evidence="8" id="KW-0135">Cellulose biosynthesis</keyword>
<feature type="transmembrane region" description="Helical" evidence="12">
    <location>
        <begin position="512"/>
        <end position="531"/>
    </location>
</feature>
<dbReference type="CDD" id="cd06421">
    <property type="entry name" value="CESA_CelA_like"/>
    <property type="match status" value="1"/>
</dbReference>
<keyword evidence="3" id="KW-1003">Cell membrane</keyword>
<dbReference type="PANTHER" id="PTHR43867:SF2">
    <property type="entry name" value="CELLULOSE SYNTHASE CATALYTIC SUBUNIT A [UDP-FORMING]"/>
    <property type="match status" value="1"/>
</dbReference>
<evidence type="ECO:0000256" key="11">
    <source>
        <dbReference type="ARBA" id="ARBA00048682"/>
    </source>
</evidence>
<feature type="transmembrane region" description="Helical" evidence="12">
    <location>
        <begin position="437"/>
        <end position="457"/>
    </location>
</feature>
<feature type="transmembrane region" description="Helical" evidence="12">
    <location>
        <begin position="478"/>
        <end position="500"/>
    </location>
</feature>
<sequence length="649" mass="72995">MTSTLLEGAAPGLILAALLLMILPWIDRNSHWRILPIAIAQIFTIRYVYWRATETIPSMDNLTDFAAGWLFFAIELSALGASFLSYITLTRTRNRSPEVDANLPWLQAKEHMPLVDVFICTYNEGREILERTMIGAKAMEYPNYRVWVLDDGRRDWLRELAADYDCNYLARADNAHAKAGNINNALTHVRGLDEPPDFISILDADFVTTPVFLTRALTLFHEDDVGIVQTPQHFMNPDPIQANLRTSDAWPDEQRYFFDVLMPAKDAWGTAFCCGTSSVIRMDALDTIGFFPTDSVTEDYLLTLRMQRNGYRTVFLNEPLSFGLAPEGLQEYITQRSRWCLGFFQIVRGVDGPFRFGNGLRRIDRVALIETMLFWFGANLFRVAGLVVPILYLLLGIQAVAIDTTEGIANFLPFYFAHMAVMGWLSNRRVLPIMTDLSQLLAVREILTAAFVGILWPKGRKFKVTAKGGDRSKTVVQWRMLTMFSTLLVLTVLGIAVTFGGNKAVPDSSAVALYWSWYNILILIAAIAVCIEKPRQRRDDRMLGGEPVTVASGSHVATFRTADISTGGMRLLGTIQASVGDPVSIRIRSDILRGRIVRRSQEEFAIQLDETLRARATMIRLVYSGGFSAHIGEIRILTVARRLLQRLSA</sequence>
<keyword evidence="9 12" id="KW-1133">Transmembrane helix</keyword>
<feature type="domain" description="Glycosyltransferase 2-like" evidence="14">
    <location>
        <begin position="199"/>
        <end position="393"/>
    </location>
</feature>
<organism evidence="15 16">
    <name type="scientific">Oricola thermophila</name>
    <dbReference type="NCBI Taxonomy" id="2742145"/>
    <lineage>
        <taxon>Bacteria</taxon>
        <taxon>Pseudomonadati</taxon>
        <taxon>Pseudomonadota</taxon>
        <taxon>Alphaproteobacteria</taxon>
        <taxon>Hyphomicrobiales</taxon>
        <taxon>Ahrensiaceae</taxon>
        <taxon>Oricola</taxon>
    </lineage>
</organism>
<dbReference type="InterPro" id="IPR001173">
    <property type="entry name" value="Glyco_trans_2-like"/>
</dbReference>
<comment type="subcellular location">
    <subcellularLocation>
        <location evidence="1">Cell inner membrane</location>
        <topology evidence="1">Multi-pass membrane protein</topology>
    </subcellularLocation>
</comment>
<dbReference type="AlphaFoldDB" id="A0A6N1VI34"/>
<evidence type="ECO:0000256" key="2">
    <source>
        <dbReference type="ARBA" id="ARBA00012539"/>
    </source>
</evidence>
<comment type="catalytic activity">
    <reaction evidence="11">
        <text>[(1-&gt;4)-beta-D-glucosyl](n) + UDP-alpha-D-glucose = [(1-&gt;4)-beta-D-glucosyl](n+1) + UDP + H(+)</text>
        <dbReference type="Rhea" id="RHEA:19929"/>
        <dbReference type="Rhea" id="RHEA-COMP:10033"/>
        <dbReference type="Rhea" id="RHEA-COMP:10034"/>
        <dbReference type="ChEBI" id="CHEBI:15378"/>
        <dbReference type="ChEBI" id="CHEBI:18246"/>
        <dbReference type="ChEBI" id="CHEBI:58223"/>
        <dbReference type="ChEBI" id="CHEBI:58885"/>
        <dbReference type="EC" id="2.4.1.12"/>
    </reaction>
</comment>
<feature type="transmembrane region" description="Helical" evidence="12">
    <location>
        <begin position="62"/>
        <end position="87"/>
    </location>
</feature>
<evidence type="ECO:0000256" key="7">
    <source>
        <dbReference type="ARBA" id="ARBA00022692"/>
    </source>
</evidence>
<keyword evidence="7 12" id="KW-0812">Transmembrane</keyword>
<dbReference type="Pfam" id="PF13632">
    <property type="entry name" value="Glyco_trans_2_3"/>
    <property type="match status" value="1"/>
</dbReference>
<evidence type="ECO:0000256" key="6">
    <source>
        <dbReference type="ARBA" id="ARBA00022679"/>
    </source>
</evidence>
<dbReference type="InterPro" id="IPR003919">
    <property type="entry name" value="Cell_synth_A"/>
</dbReference>
<protein>
    <recommendedName>
        <fullName evidence="2">cellulose synthase (UDP-forming)</fullName>
        <ecNumber evidence="2">2.4.1.12</ecNumber>
    </recommendedName>
</protein>
<evidence type="ECO:0000256" key="8">
    <source>
        <dbReference type="ARBA" id="ARBA00022916"/>
    </source>
</evidence>
<dbReference type="GO" id="GO:0006011">
    <property type="term" value="P:UDP-alpha-D-glucose metabolic process"/>
    <property type="evidence" value="ECO:0007669"/>
    <property type="project" value="InterPro"/>
</dbReference>
<evidence type="ECO:0000256" key="9">
    <source>
        <dbReference type="ARBA" id="ARBA00022989"/>
    </source>
</evidence>
<name>A0A6N1VI34_9HYPH</name>
<dbReference type="InterPro" id="IPR050321">
    <property type="entry name" value="Glycosyltr_2/OpgH_subfam"/>
</dbReference>
<dbReference type="Pfam" id="PF07238">
    <property type="entry name" value="PilZ"/>
    <property type="match status" value="1"/>
</dbReference>
<dbReference type="Gene3D" id="3.90.550.10">
    <property type="entry name" value="Spore Coat Polysaccharide Biosynthesis Protein SpsA, Chain A"/>
    <property type="match status" value="1"/>
</dbReference>
<feature type="transmembrane region" description="Helical" evidence="12">
    <location>
        <begin position="372"/>
        <end position="395"/>
    </location>
</feature>
<feature type="transmembrane region" description="Helical" evidence="12">
    <location>
        <begin position="5"/>
        <end position="26"/>
    </location>
</feature>
<keyword evidence="5" id="KW-0328">Glycosyltransferase</keyword>
<dbReference type="EMBL" id="CP054836">
    <property type="protein sequence ID" value="QKV20626.1"/>
    <property type="molecule type" value="Genomic_DNA"/>
</dbReference>
<keyword evidence="6 15" id="KW-0808">Transferase</keyword>
<dbReference type="SUPFAM" id="SSF53448">
    <property type="entry name" value="Nucleotide-diphospho-sugar transferases"/>
    <property type="match status" value="1"/>
</dbReference>
<evidence type="ECO:0000256" key="12">
    <source>
        <dbReference type="SAM" id="Phobius"/>
    </source>
</evidence>
<evidence type="ECO:0000256" key="3">
    <source>
        <dbReference type="ARBA" id="ARBA00022475"/>
    </source>
</evidence>
<dbReference type="EC" id="2.4.1.12" evidence="2"/>
<keyword evidence="10 12" id="KW-0472">Membrane</keyword>
<feature type="transmembrane region" description="Helical" evidence="12">
    <location>
        <begin position="32"/>
        <end position="50"/>
    </location>
</feature>
<dbReference type="Gene3D" id="2.40.10.220">
    <property type="entry name" value="predicted glycosyltransferase like domains"/>
    <property type="match status" value="1"/>
</dbReference>
<keyword evidence="16" id="KW-1185">Reference proteome</keyword>
<dbReference type="GO" id="GO:0012505">
    <property type="term" value="C:endomembrane system"/>
    <property type="evidence" value="ECO:0007669"/>
    <property type="project" value="UniProtKB-SubCell"/>
</dbReference>
<dbReference type="Proteomes" id="UP000509367">
    <property type="component" value="Chromosome"/>
</dbReference>
<evidence type="ECO:0000313" key="16">
    <source>
        <dbReference type="Proteomes" id="UP000509367"/>
    </source>
</evidence>
<evidence type="ECO:0000259" key="13">
    <source>
        <dbReference type="Pfam" id="PF07238"/>
    </source>
</evidence>